<dbReference type="Proteomes" id="UP000429607">
    <property type="component" value="Unassembled WGS sequence"/>
</dbReference>
<comment type="caution">
    <text evidence="2">The sequence shown here is derived from an EMBL/GenBank/DDBJ whole genome shotgun (WGS) entry which is preliminary data.</text>
</comment>
<feature type="compositionally biased region" description="Low complexity" evidence="1">
    <location>
        <begin position="48"/>
        <end position="60"/>
    </location>
</feature>
<evidence type="ECO:0000313" key="4">
    <source>
        <dbReference type="Proteomes" id="UP000429607"/>
    </source>
</evidence>
<name>A0A6A3I3W3_9STRA</name>
<reference evidence="4 5" key="1">
    <citation type="submission" date="2018-09" db="EMBL/GenBank/DDBJ databases">
        <title>Genomic investigation of the strawberry pathogen Phytophthora fragariae indicates pathogenicity is determined by transcriptional variation in three key races.</title>
        <authorList>
            <person name="Adams T.M."/>
            <person name="Armitage A.D."/>
            <person name="Sobczyk M.K."/>
            <person name="Bates H.J."/>
            <person name="Dunwell J.M."/>
            <person name="Nellist C.F."/>
            <person name="Harrison R.J."/>
        </authorList>
    </citation>
    <scope>NUCLEOTIDE SEQUENCE [LARGE SCALE GENOMIC DNA]</scope>
    <source>
        <strain evidence="3 4">SCRP249</strain>
        <strain evidence="2 5">SCRP324</strain>
    </source>
</reference>
<accession>A0A6A3I3W3</accession>
<dbReference type="EMBL" id="QXFU01003406">
    <property type="protein sequence ID" value="KAE8975645.1"/>
    <property type="molecule type" value="Genomic_DNA"/>
</dbReference>
<protein>
    <submittedName>
        <fullName evidence="2">Uncharacterized protein</fullName>
    </submittedName>
</protein>
<evidence type="ECO:0000256" key="1">
    <source>
        <dbReference type="SAM" id="MobiDB-lite"/>
    </source>
</evidence>
<evidence type="ECO:0000313" key="5">
    <source>
        <dbReference type="Proteomes" id="UP000435112"/>
    </source>
</evidence>
<evidence type="ECO:0000313" key="2">
    <source>
        <dbReference type="EMBL" id="KAE8975645.1"/>
    </source>
</evidence>
<dbReference type="EMBL" id="QXFV01003410">
    <property type="protein sequence ID" value="KAE8977005.1"/>
    <property type="molecule type" value="Genomic_DNA"/>
</dbReference>
<proteinExistence type="predicted"/>
<organism evidence="2 5">
    <name type="scientific">Phytophthora rubi</name>
    <dbReference type="NCBI Taxonomy" id="129364"/>
    <lineage>
        <taxon>Eukaryota</taxon>
        <taxon>Sar</taxon>
        <taxon>Stramenopiles</taxon>
        <taxon>Oomycota</taxon>
        <taxon>Peronosporomycetes</taxon>
        <taxon>Peronosporales</taxon>
        <taxon>Peronosporaceae</taxon>
        <taxon>Phytophthora</taxon>
    </lineage>
</organism>
<dbReference type="AlphaFoldDB" id="A0A6A3I3W3"/>
<sequence length="190" mass="19681">MAKPVRLVLSRSGLALANAVERVGQRSWQRGGKYLRIVVMSDGACTSVRRSGEGPSSSGEHQAVGGGGDVGIRSRMSQVASCWWAIRRYRQRLRLESWRAFSAGGQQLCCRHCRRPCIRVERFGSVLGLSGSGSDAAAISGDATLGLSTPGVSRAFGAGEVSSAATTAGGVSGNVMLGSGAFTESDSGSV</sequence>
<gene>
    <name evidence="3" type="ORF">PR001_g25252</name>
    <name evidence="2" type="ORF">PR002_g25546</name>
</gene>
<dbReference type="Proteomes" id="UP000435112">
    <property type="component" value="Unassembled WGS sequence"/>
</dbReference>
<feature type="region of interest" description="Disordered" evidence="1">
    <location>
        <begin position="48"/>
        <end position="68"/>
    </location>
</feature>
<evidence type="ECO:0000313" key="3">
    <source>
        <dbReference type="EMBL" id="KAE8977005.1"/>
    </source>
</evidence>